<dbReference type="InterPro" id="IPR045260">
    <property type="entry name" value="Sec12-like"/>
</dbReference>
<dbReference type="InterPro" id="IPR001680">
    <property type="entry name" value="WD40_rpt"/>
</dbReference>
<dbReference type="InterPro" id="IPR015943">
    <property type="entry name" value="WD40/YVTN_repeat-like_dom_sf"/>
</dbReference>
<keyword evidence="15" id="KW-1185">Reference proteome</keyword>
<gene>
    <name evidence="14" type="ORF">KP509_14G030100</name>
</gene>
<evidence type="ECO:0000256" key="2">
    <source>
        <dbReference type="ARBA" id="ARBA00022448"/>
    </source>
</evidence>
<feature type="transmembrane region" description="Helical" evidence="12">
    <location>
        <begin position="359"/>
        <end position="378"/>
    </location>
</feature>
<dbReference type="Pfam" id="PF00400">
    <property type="entry name" value="WD40"/>
    <property type="match status" value="2"/>
</dbReference>
<dbReference type="OrthoDB" id="2013972at2759"/>
<evidence type="ECO:0000256" key="10">
    <source>
        <dbReference type="ARBA" id="ARBA00023136"/>
    </source>
</evidence>
<evidence type="ECO:0000256" key="6">
    <source>
        <dbReference type="ARBA" id="ARBA00022824"/>
    </source>
</evidence>
<evidence type="ECO:0000256" key="1">
    <source>
        <dbReference type="ARBA" id="ARBA00004389"/>
    </source>
</evidence>
<dbReference type="Gene3D" id="2.130.10.10">
    <property type="entry name" value="YVTN repeat-like/Quinoprotein amine dehydrogenase"/>
    <property type="match status" value="1"/>
</dbReference>
<evidence type="ECO:0000256" key="12">
    <source>
        <dbReference type="SAM" id="Phobius"/>
    </source>
</evidence>
<comment type="caution">
    <text evidence="14">The sequence shown here is derived from an EMBL/GenBank/DDBJ whole genome shotgun (WGS) entry which is preliminary data.</text>
</comment>
<dbReference type="GO" id="GO:0015031">
    <property type="term" value="P:protein transport"/>
    <property type="evidence" value="ECO:0007669"/>
    <property type="project" value="UniProtKB-KW"/>
</dbReference>
<evidence type="ECO:0000313" key="15">
    <source>
        <dbReference type="Proteomes" id="UP000825935"/>
    </source>
</evidence>
<dbReference type="PANTHER" id="PTHR23284:SF0">
    <property type="entry name" value="PROLACTIN REGULATORY ELEMENT-BINDING PROTEIN"/>
    <property type="match status" value="1"/>
</dbReference>
<keyword evidence="6" id="KW-0256">Endoplasmic reticulum</keyword>
<dbReference type="GO" id="GO:0005789">
    <property type="term" value="C:endoplasmic reticulum membrane"/>
    <property type="evidence" value="ECO:0007669"/>
    <property type="project" value="UniProtKB-SubCell"/>
</dbReference>
<protein>
    <recommendedName>
        <fullName evidence="13">Anaphase-promoting complex subunit 4-like WD40 domain-containing protein</fullName>
    </recommendedName>
</protein>
<accession>A0A8T2TDG3</accession>
<feature type="compositionally biased region" description="Low complexity" evidence="11">
    <location>
        <begin position="42"/>
        <end position="51"/>
    </location>
</feature>
<evidence type="ECO:0000256" key="8">
    <source>
        <dbReference type="ARBA" id="ARBA00022927"/>
    </source>
</evidence>
<dbReference type="OMA" id="KAHEFPP"/>
<dbReference type="GO" id="GO:0006888">
    <property type="term" value="P:endoplasmic reticulum to Golgi vesicle-mediated transport"/>
    <property type="evidence" value="ECO:0007669"/>
    <property type="project" value="TreeGrafter"/>
</dbReference>
<feature type="compositionally biased region" description="Basic and acidic residues" evidence="11">
    <location>
        <begin position="31"/>
        <end position="41"/>
    </location>
</feature>
<feature type="region of interest" description="Disordered" evidence="11">
    <location>
        <begin position="30"/>
        <end position="51"/>
    </location>
</feature>
<dbReference type="SMART" id="SM00320">
    <property type="entry name" value="WD40"/>
    <property type="match status" value="5"/>
</dbReference>
<evidence type="ECO:0000256" key="5">
    <source>
        <dbReference type="ARBA" id="ARBA00022737"/>
    </source>
</evidence>
<keyword evidence="3" id="KW-0853">WD repeat</keyword>
<dbReference type="PANTHER" id="PTHR23284">
    <property type="entry name" value="PROLACTIN REGULATORY ELEMENT BINDING PROTEIN"/>
    <property type="match status" value="1"/>
</dbReference>
<keyword evidence="5" id="KW-0677">Repeat</keyword>
<dbReference type="GO" id="GO:0003400">
    <property type="term" value="P:regulation of COPII vesicle coating"/>
    <property type="evidence" value="ECO:0007669"/>
    <property type="project" value="TreeGrafter"/>
</dbReference>
<proteinExistence type="predicted"/>
<keyword evidence="8" id="KW-0653">Protein transport</keyword>
<keyword evidence="10 12" id="KW-0472">Membrane</keyword>
<sequence length="402" mass="43825">MGGRQFLTCARKYDLPLFCCGWATTAFPTSQKEEKDAEGNEGKSSGSGSDTSFVIFGGGGGDSGTGITNNLLLARFDHDTNTLSEAVHILSTSDDPPYRMAVQPTGHGIVCSFTQSCRLFEIKANGPEPDIMKLEPANKVLTQLQDVGQQRSLVFSADGTRFAAGGDNGHLRVFEWPSLKLVLDQPEAHKSIRDVDFSLDSAFLASTGGSGPCRIWDLSTMATVASLSLDQGGDLGFCRFSRDGTNPLLFVAVKEGDKGSIAFWNTNNWRKVGVKKFQESPISAFAMSCDGKYLAIGSSEGDISIISVEKMTVQQRVKNAHMIFVTSMEFSRDCRALLSVSADSSARVTVIEEVQKEAMRLHMLIFILLVIIFVIYLAKDALWDHQEETLRTMISQSNATEP</sequence>
<evidence type="ECO:0000256" key="7">
    <source>
        <dbReference type="ARBA" id="ARBA00022892"/>
    </source>
</evidence>
<organism evidence="14 15">
    <name type="scientific">Ceratopteris richardii</name>
    <name type="common">Triangle waterfern</name>
    <dbReference type="NCBI Taxonomy" id="49495"/>
    <lineage>
        <taxon>Eukaryota</taxon>
        <taxon>Viridiplantae</taxon>
        <taxon>Streptophyta</taxon>
        <taxon>Embryophyta</taxon>
        <taxon>Tracheophyta</taxon>
        <taxon>Polypodiopsida</taxon>
        <taxon>Polypodiidae</taxon>
        <taxon>Polypodiales</taxon>
        <taxon>Pteridineae</taxon>
        <taxon>Pteridaceae</taxon>
        <taxon>Parkerioideae</taxon>
        <taxon>Ceratopteris</taxon>
    </lineage>
</organism>
<dbReference type="AlphaFoldDB" id="A0A8T2TDG3"/>
<evidence type="ECO:0000256" key="3">
    <source>
        <dbReference type="ARBA" id="ARBA00022574"/>
    </source>
</evidence>
<evidence type="ECO:0000256" key="9">
    <source>
        <dbReference type="ARBA" id="ARBA00022989"/>
    </source>
</evidence>
<keyword evidence="2" id="KW-0813">Transport</keyword>
<keyword evidence="9 12" id="KW-1133">Transmembrane helix</keyword>
<dbReference type="EMBL" id="CM035419">
    <property type="protein sequence ID" value="KAH7415148.1"/>
    <property type="molecule type" value="Genomic_DNA"/>
</dbReference>
<dbReference type="InterPro" id="IPR024977">
    <property type="entry name" value="Apc4-like_WD40_dom"/>
</dbReference>
<reference evidence="14" key="1">
    <citation type="submission" date="2021-08" db="EMBL/GenBank/DDBJ databases">
        <title>WGS assembly of Ceratopteris richardii.</title>
        <authorList>
            <person name="Marchant D.B."/>
            <person name="Chen G."/>
            <person name="Jenkins J."/>
            <person name="Shu S."/>
            <person name="Leebens-Mack J."/>
            <person name="Grimwood J."/>
            <person name="Schmutz J."/>
            <person name="Soltis P."/>
            <person name="Soltis D."/>
            <person name="Chen Z.-H."/>
        </authorList>
    </citation>
    <scope>NUCLEOTIDE SEQUENCE</scope>
    <source>
        <strain evidence="14">Whitten #5841</strain>
        <tissue evidence="14">Leaf</tissue>
    </source>
</reference>
<dbReference type="InterPro" id="IPR011047">
    <property type="entry name" value="Quinoprotein_ADH-like_sf"/>
</dbReference>
<feature type="domain" description="Anaphase-promoting complex subunit 4-like WD40" evidence="13">
    <location>
        <begin position="268"/>
        <end position="330"/>
    </location>
</feature>
<dbReference type="SUPFAM" id="SSF50998">
    <property type="entry name" value="Quinoprotein alcohol dehydrogenase-like"/>
    <property type="match status" value="1"/>
</dbReference>
<keyword evidence="4 12" id="KW-0812">Transmembrane</keyword>
<evidence type="ECO:0000313" key="14">
    <source>
        <dbReference type="EMBL" id="KAH7415148.1"/>
    </source>
</evidence>
<keyword evidence="7" id="KW-0931">ER-Golgi transport</keyword>
<dbReference type="Proteomes" id="UP000825935">
    <property type="component" value="Chromosome 14"/>
</dbReference>
<evidence type="ECO:0000259" key="13">
    <source>
        <dbReference type="Pfam" id="PF12894"/>
    </source>
</evidence>
<dbReference type="Pfam" id="PF12894">
    <property type="entry name" value="ANAPC4_WD40"/>
    <property type="match status" value="1"/>
</dbReference>
<dbReference type="GO" id="GO:0005085">
    <property type="term" value="F:guanyl-nucleotide exchange factor activity"/>
    <property type="evidence" value="ECO:0007669"/>
    <property type="project" value="InterPro"/>
</dbReference>
<evidence type="ECO:0000256" key="11">
    <source>
        <dbReference type="SAM" id="MobiDB-lite"/>
    </source>
</evidence>
<name>A0A8T2TDG3_CERRI</name>
<comment type="subcellular location">
    <subcellularLocation>
        <location evidence="1">Endoplasmic reticulum membrane</location>
        <topology evidence="1">Single-pass membrane protein</topology>
    </subcellularLocation>
</comment>
<evidence type="ECO:0000256" key="4">
    <source>
        <dbReference type="ARBA" id="ARBA00022692"/>
    </source>
</evidence>